<evidence type="ECO:0000256" key="1">
    <source>
        <dbReference type="ARBA" id="ARBA00001273"/>
    </source>
</evidence>
<evidence type="ECO:0000256" key="3">
    <source>
        <dbReference type="ARBA" id="ARBA00022723"/>
    </source>
</evidence>
<evidence type="ECO:0000256" key="4">
    <source>
        <dbReference type="ARBA" id="ARBA00022801"/>
    </source>
</evidence>
<dbReference type="Gene3D" id="3.30.540.10">
    <property type="entry name" value="Fructose-1,6-Bisphosphatase, subunit A, domain 1"/>
    <property type="match status" value="1"/>
</dbReference>
<dbReference type="PANTHER" id="PTHR30447:SF0">
    <property type="entry name" value="FRUCTOSE-1,6-BISPHOSPHATASE 1 CLASS 2-RELATED"/>
    <property type="match status" value="1"/>
</dbReference>
<dbReference type="Pfam" id="PF03320">
    <property type="entry name" value="FBPase_glpX"/>
    <property type="match status" value="1"/>
</dbReference>
<dbReference type="PANTHER" id="PTHR30447">
    <property type="entry name" value="FRUCTOSE-1,6-BISPHOSPHATASE CLASS 2"/>
    <property type="match status" value="1"/>
</dbReference>
<comment type="similarity">
    <text evidence="2 7">Belongs to the FBPase class 2 family.</text>
</comment>
<gene>
    <name evidence="8" type="ORF">E9232_001582</name>
</gene>
<keyword evidence="9" id="KW-1185">Reference proteome</keyword>
<keyword evidence="5" id="KW-0464">Manganese</keyword>
<dbReference type="GO" id="GO:0042132">
    <property type="term" value="F:fructose 1,6-bisphosphate 1-phosphatase activity"/>
    <property type="evidence" value="ECO:0007669"/>
    <property type="project" value="UniProtKB-EC"/>
</dbReference>
<dbReference type="RefSeq" id="WP_309793205.1">
    <property type="nucleotide sequence ID" value="NZ_JAVDPW010000003.1"/>
</dbReference>
<dbReference type="NCBIfam" id="TIGR00330">
    <property type="entry name" value="glpX"/>
    <property type="match status" value="1"/>
</dbReference>
<organism evidence="8 9">
    <name type="scientific">Inquilinus ginsengisoli</name>
    <dbReference type="NCBI Taxonomy" id="363840"/>
    <lineage>
        <taxon>Bacteria</taxon>
        <taxon>Pseudomonadati</taxon>
        <taxon>Pseudomonadota</taxon>
        <taxon>Alphaproteobacteria</taxon>
        <taxon>Rhodospirillales</taxon>
        <taxon>Rhodospirillaceae</taxon>
        <taxon>Inquilinus</taxon>
    </lineage>
</organism>
<protein>
    <recommendedName>
        <fullName evidence="7">Fructose-1,6-bisphosphatase</fullName>
    </recommendedName>
</protein>
<dbReference type="PIRSF" id="PIRSF004532">
    <property type="entry name" value="GlpX"/>
    <property type="match status" value="1"/>
</dbReference>
<keyword evidence="6 7" id="KW-0119">Carbohydrate metabolism</keyword>
<dbReference type="InterPro" id="IPR004464">
    <property type="entry name" value="FBPase_class-2/SBPase"/>
</dbReference>
<sequence>MTSAAIAEDGFLYALRRVTEAAARAAFDWIGRGRKDEGDAAAVDAMRTVLNHLDIDGRIVIGEGEKDEAPQLYKGERLGRAPVKGAAAPLGVDIAVDPVDGTSHLANGQTNALAAVAMTPQGAMFDPGPAFYMEKFAGPPAVRGRIDPLAPTRDKLRVLAGALGKPVAELSIYVLEKPRHRRLVEEIHAAGARVALYPAGDVAGAIVAAMPGGAVDALMGTGGTPEGILAACAIRALGGEFLGRIDPQLEHERQAVARAGMDTARWWGVEELVRSDRVWFSATGITTGLLFDGVSRGGGHTRTQSLLLSAPDSRRQVLTSWVETAGAGR</sequence>
<evidence type="ECO:0000313" key="8">
    <source>
        <dbReference type="EMBL" id="MDR6289067.1"/>
    </source>
</evidence>
<keyword evidence="3" id="KW-0479">Metal-binding</keyword>
<evidence type="ECO:0000256" key="7">
    <source>
        <dbReference type="PIRNR" id="PIRNR004532"/>
    </source>
</evidence>
<accession>A0ABU1JKC6</accession>
<name>A0ABU1JKC6_9PROT</name>
<evidence type="ECO:0000256" key="6">
    <source>
        <dbReference type="ARBA" id="ARBA00023277"/>
    </source>
</evidence>
<evidence type="ECO:0000256" key="5">
    <source>
        <dbReference type="ARBA" id="ARBA00023211"/>
    </source>
</evidence>
<keyword evidence="4 8" id="KW-0378">Hydrolase</keyword>
<reference evidence="8 9" key="1">
    <citation type="submission" date="2023-07" db="EMBL/GenBank/DDBJ databases">
        <title>Sorghum-associated microbial communities from plants grown in Nebraska, USA.</title>
        <authorList>
            <person name="Schachtman D."/>
        </authorList>
    </citation>
    <scope>NUCLEOTIDE SEQUENCE [LARGE SCALE GENOMIC DNA]</scope>
    <source>
        <strain evidence="8 9">584</strain>
    </source>
</reference>
<evidence type="ECO:0000256" key="2">
    <source>
        <dbReference type="ARBA" id="ARBA00008989"/>
    </source>
</evidence>
<comment type="caution">
    <text evidence="8">The sequence shown here is derived from an EMBL/GenBank/DDBJ whole genome shotgun (WGS) entry which is preliminary data.</text>
</comment>
<comment type="catalytic activity">
    <reaction evidence="1">
        <text>beta-D-fructose 1,6-bisphosphate + H2O = beta-D-fructose 6-phosphate + phosphate</text>
        <dbReference type="Rhea" id="RHEA:11064"/>
        <dbReference type="ChEBI" id="CHEBI:15377"/>
        <dbReference type="ChEBI" id="CHEBI:32966"/>
        <dbReference type="ChEBI" id="CHEBI:43474"/>
        <dbReference type="ChEBI" id="CHEBI:57634"/>
        <dbReference type="EC" id="3.1.3.11"/>
    </reaction>
</comment>
<dbReference type="Proteomes" id="UP001262410">
    <property type="component" value="Unassembled WGS sequence"/>
</dbReference>
<dbReference type="EMBL" id="JAVDPW010000003">
    <property type="protein sequence ID" value="MDR6289067.1"/>
    <property type="molecule type" value="Genomic_DNA"/>
</dbReference>
<dbReference type="Gene3D" id="3.40.190.90">
    <property type="match status" value="1"/>
</dbReference>
<dbReference type="SUPFAM" id="SSF56655">
    <property type="entry name" value="Carbohydrate phosphatase"/>
    <property type="match status" value="1"/>
</dbReference>
<evidence type="ECO:0000313" key="9">
    <source>
        <dbReference type="Proteomes" id="UP001262410"/>
    </source>
</evidence>
<proteinExistence type="inferred from homology"/>